<evidence type="ECO:0008006" key="3">
    <source>
        <dbReference type="Google" id="ProtNLM"/>
    </source>
</evidence>
<dbReference type="OrthoDB" id="595236at2"/>
<protein>
    <recommendedName>
        <fullName evidence="3">PhoP regulatory network protein YrbL</fullName>
    </recommendedName>
</protein>
<gene>
    <name evidence="1" type="ORF">FKG94_01475</name>
</gene>
<organism evidence="1 2">
    <name type="scientific">Exilibacterium tricleocarpae</name>
    <dbReference type="NCBI Taxonomy" id="2591008"/>
    <lineage>
        <taxon>Bacteria</taxon>
        <taxon>Pseudomonadati</taxon>
        <taxon>Pseudomonadota</taxon>
        <taxon>Gammaproteobacteria</taxon>
        <taxon>Cellvibrionales</taxon>
        <taxon>Cellvibrionaceae</taxon>
        <taxon>Exilibacterium</taxon>
    </lineage>
</organism>
<dbReference type="Proteomes" id="UP000319732">
    <property type="component" value="Unassembled WGS sequence"/>
</dbReference>
<proteinExistence type="predicted"/>
<keyword evidence="2" id="KW-1185">Reference proteome</keyword>
<comment type="caution">
    <text evidence="1">The sequence shown here is derived from an EMBL/GenBank/DDBJ whole genome shotgun (WGS) entry which is preliminary data.</text>
</comment>
<reference evidence="1 2" key="1">
    <citation type="submission" date="2019-06" db="EMBL/GenBank/DDBJ databases">
        <title>Whole genome sequence for Cellvibrionaceae sp. R142.</title>
        <authorList>
            <person name="Wang G."/>
        </authorList>
    </citation>
    <scope>NUCLEOTIDE SEQUENCE [LARGE SCALE GENOMIC DNA]</scope>
    <source>
        <strain evidence="1 2">R142</strain>
    </source>
</reference>
<accession>A0A545U9U3</accession>
<name>A0A545U9U3_9GAMM</name>
<dbReference type="AlphaFoldDB" id="A0A545U9U3"/>
<evidence type="ECO:0000313" key="1">
    <source>
        <dbReference type="EMBL" id="TQV86247.1"/>
    </source>
</evidence>
<evidence type="ECO:0000313" key="2">
    <source>
        <dbReference type="Proteomes" id="UP000319732"/>
    </source>
</evidence>
<dbReference type="RefSeq" id="WP_142902400.1">
    <property type="nucleotide sequence ID" value="NZ_ML660087.1"/>
</dbReference>
<dbReference type="EMBL" id="VHSG01000002">
    <property type="protein sequence ID" value="TQV86247.1"/>
    <property type="molecule type" value="Genomic_DNA"/>
</dbReference>
<dbReference type="Pfam" id="PF10707">
    <property type="entry name" value="YrbL-PhoP_reg"/>
    <property type="match status" value="1"/>
</dbReference>
<dbReference type="InterPro" id="IPR019647">
    <property type="entry name" value="PhoP_reg_network_YrbL"/>
</dbReference>
<sequence length="223" mass="25558">METTLLMKGCRLSRFKPLAAGAEKLVYPHPQSPDLLIKVQNSAAPLPPRALISRLQRLSRYRTFLHEITEHIAIREHGSGKQYHLQHIVGFIDTDMGLGMVVRAVRDRQGNLAPTLRQLCMTGRYTALHNNALVMLIDSVLNSNVIVRDFSTSNLVWDERHDRFVIIDGVGAKSVFSLRNYSKRYNRHTNFRKAKKLRKRVSWLLREAGYKNINSHRGDTSES</sequence>